<protein>
    <recommendedName>
        <fullName evidence="3">BON domain-containing protein</fullName>
    </recommendedName>
</protein>
<sequence>MITTLLKKETNLSLLSNSVPVPLTEQLLPASAETLMEDSLIQFTVEQRLQDLKHLALPAVCCFVEDRVVMLGGVVPSYYLKQVIQTAVIKVVRDLESDIQIENHCQVVCSSNNKY</sequence>
<comment type="caution">
    <text evidence="1">The sequence shown here is derived from an EMBL/GenBank/DDBJ whole genome shotgun (WGS) entry which is preliminary data.</text>
</comment>
<name>A0A3D3R1M7_9PLAN</name>
<evidence type="ECO:0008006" key="3">
    <source>
        <dbReference type="Google" id="ProtNLM"/>
    </source>
</evidence>
<evidence type="ECO:0000313" key="1">
    <source>
        <dbReference type="EMBL" id="HCO21867.1"/>
    </source>
</evidence>
<organism evidence="1 2">
    <name type="scientific">Gimesia maris</name>
    <dbReference type="NCBI Taxonomy" id="122"/>
    <lineage>
        <taxon>Bacteria</taxon>
        <taxon>Pseudomonadati</taxon>
        <taxon>Planctomycetota</taxon>
        <taxon>Planctomycetia</taxon>
        <taxon>Planctomycetales</taxon>
        <taxon>Planctomycetaceae</taxon>
        <taxon>Gimesia</taxon>
    </lineage>
</organism>
<dbReference type="RefSeq" id="WP_339688007.1">
    <property type="nucleotide sequence ID" value="NZ_CAXBMG010000062.1"/>
</dbReference>
<dbReference type="EMBL" id="DQAY01000014">
    <property type="protein sequence ID" value="HCO21867.1"/>
    <property type="molecule type" value="Genomic_DNA"/>
</dbReference>
<evidence type="ECO:0000313" key="2">
    <source>
        <dbReference type="Proteomes" id="UP000263642"/>
    </source>
</evidence>
<dbReference type="AlphaFoldDB" id="A0A3D3R1M7"/>
<accession>A0A3D3R1M7</accession>
<reference evidence="1 2" key="1">
    <citation type="journal article" date="2018" name="Nat. Biotechnol.">
        <title>A standardized bacterial taxonomy based on genome phylogeny substantially revises the tree of life.</title>
        <authorList>
            <person name="Parks D.H."/>
            <person name="Chuvochina M."/>
            <person name="Waite D.W."/>
            <person name="Rinke C."/>
            <person name="Skarshewski A."/>
            <person name="Chaumeil P.A."/>
            <person name="Hugenholtz P."/>
        </authorList>
    </citation>
    <scope>NUCLEOTIDE SEQUENCE [LARGE SCALE GENOMIC DNA]</scope>
    <source>
        <strain evidence="1">UBA9375</strain>
    </source>
</reference>
<dbReference type="Proteomes" id="UP000263642">
    <property type="component" value="Unassembled WGS sequence"/>
</dbReference>
<gene>
    <name evidence="1" type="ORF">DIT97_01895</name>
</gene>
<proteinExistence type="predicted"/>